<comment type="miscellaneous">
    <text evidence="6">The active site is a conserved redox-active cysteine residue, the peroxidatic cysteine (C(P)), which makes the nucleophilic attack on the peroxide substrate. The peroxide oxidizes the C(P)-SH to cysteine sulfenic acid (C(P)-SOH), which then reacts with another cysteine residue, the resolving cysteine (C(R)), to form a disulfide bridge. The disulfide is subsequently reduced by an appropriate electron donor to complete the catalytic cycle. In this atypical 2-Cys peroxiredoxin, C(R) is present in the same subunit to form an intramolecular disulfide. The disulfide is subsequently reduced by thioredoxin.</text>
</comment>
<name>A0A060PYX9_HELPX</name>
<dbReference type="PANTHER" id="PTHR43110:SF1">
    <property type="entry name" value="THIOL PEROXIDASE"/>
    <property type="match status" value="1"/>
</dbReference>
<dbReference type="InterPro" id="IPR050455">
    <property type="entry name" value="Tpx_Peroxidase_subfamily"/>
</dbReference>
<dbReference type="InterPro" id="IPR002065">
    <property type="entry name" value="TPX"/>
</dbReference>
<dbReference type="RefSeq" id="WP_041049525.1">
    <property type="nucleotide sequence ID" value="NZ_AP014523.1"/>
</dbReference>
<accession>A0A060PYX9</accession>
<dbReference type="AlphaFoldDB" id="A0A060PYX9"/>
<dbReference type="PROSITE" id="PS51352">
    <property type="entry name" value="THIOREDOXIN_2"/>
    <property type="match status" value="1"/>
</dbReference>
<dbReference type="InterPro" id="IPR013740">
    <property type="entry name" value="Redoxin"/>
</dbReference>
<dbReference type="InterPro" id="IPR018219">
    <property type="entry name" value="Tpx_CS"/>
</dbReference>
<evidence type="ECO:0000259" key="7">
    <source>
        <dbReference type="PROSITE" id="PS51352"/>
    </source>
</evidence>
<feature type="active site" description="Cysteine sulfenic acid (-SOH) intermediate" evidence="6">
    <location>
        <position position="60"/>
    </location>
</feature>
<evidence type="ECO:0000256" key="2">
    <source>
        <dbReference type="ARBA" id="ARBA00022862"/>
    </source>
</evidence>
<dbReference type="Proteomes" id="UP000031662">
    <property type="component" value="Chromosome"/>
</dbReference>
<dbReference type="GO" id="GO:0008379">
    <property type="term" value="F:thioredoxin peroxidase activity"/>
    <property type="evidence" value="ECO:0007669"/>
    <property type="project" value="UniProtKB-UniRule"/>
</dbReference>
<feature type="domain" description="Thioredoxin" evidence="7">
    <location>
        <begin position="18"/>
        <end position="166"/>
    </location>
</feature>
<dbReference type="NCBIfam" id="NF001808">
    <property type="entry name" value="PRK00522.1"/>
    <property type="match status" value="1"/>
</dbReference>
<gene>
    <name evidence="6" type="primary">tpx</name>
    <name evidence="8" type="ORF">NY40_0027</name>
</gene>
<evidence type="ECO:0000256" key="4">
    <source>
        <dbReference type="ARBA" id="ARBA00023157"/>
    </source>
</evidence>
<comment type="function">
    <text evidence="6">Thiol-specific peroxidase that catalyzes the reduction of hydrogen peroxide and organic hydroperoxides to water and alcohols, respectively. Plays a role in cell protection against oxidative stress by detoxifying peroxides.</text>
</comment>
<keyword evidence="3 6" id="KW-0560">Oxidoreductase</keyword>
<comment type="subunit">
    <text evidence="6">Homodimer.</text>
</comment>
<evidence type="ECO:0000256" key="6">
    <source>
        <dbReference type="HAMAP-Rule" id="MF_00269"/>
    </source>
</evidence>
<evidence type="ECO:0000256" key="5">
    <source>
        <dbReference type="ARBA" id="ARBA00023284"/>
    </source>
</evidence>
<evidence type="ECO:0000256" key="1">
    <source>
        <dbReference type="ARBA" id="ARBA00022559"/>
    </source>
</evidence>
<proteinExistence type="inferred from homology"/>
<dbReference type="CDD" id="cd03014">
    <property type="entry name" value="PRX_Atyp2cys"/>
    <property type="match status" value="1"/>
</dbReference>
<keyword evidence="4 6" id="KW-1015">Disulfide bond</keyword>
<feature type="disulfide bond" description="Redox-active" evidence="6">
    <location>
        <begin position="60"/>
        <end position="94"/>
    </location>
</feature>
<evidence type="ECO:0000256" key="3">
    <source>
        <dbReference type="ARBA" id="ARBA00023002"/>
    </source>
</evidence>
<dbReference type="EMBL" id="AP014523">
    <property type="protein sequence ID" value="BAO97062.1"/>
    <property type="molecule type" value="Genomic_DNA"/>
</dbReference>
<dbReference type="SUPFAM" id="SSF52833">
    <property type="entry name" value="Thioredoxin-like"/>
    <property type="match status" value="1"/>
</dbReference>
<comment type="similarity">
    <text evidence="6">Belongs to the peroxiredoxin family. Tpx subfamily.</text>
</comment>
<sequence>MQKVTFKEETYQLEGKALKVGDKAPDVKLVNGDLQEVNLLKQGVRFQVVSTLPSLTGSVCLLQAKHFNEQAGKLPYVSFSVISMDLPFSQGQICGAEGIKDLRILSDFRYKAFGENYGVLLGKGSFQGLLARSVFVLDDKGVVIYKEIVQNILEEPNYEALLKVLK</sequence>
<keyword evidence="2 6" id="KW-0049">Antioxidant</keyword>
<protein>
    <recommendedName>
        <fullName evidence="6">Thiol peroxidase</fullName>
        <shortName evidence="6">Tpx</shortName>
        <ecNumber evidence="6">1.11.1.24</ecNumber>
    </recommendedName>
    <alternativeName>
        <fullName evidence="6">Peroxiredoxin tpx</fullName>
        <shortName evidence="6">Prx</shortName>
    </alternativeName>
    <alternativeName>
        <fullName evidence="6">Thioredoxin peroxidase</fullName>
    </alternativeName>
    <alternativeName>
        <fullName evidence="6">Thioredoxin-dependent peroxiredoxin</fullName>
    </alternativeName>
</protein>
<dbReference type="Gene3D" id="3.40.30.10">
    <property type="entry name" value="Glutaredoxin"/>
    <property type="match status" value="1"/>
</dbReference>
<dbReference type="HOGENOM" id="CLU_042529_12_2_7"/>
<keyword evidence="1 6" id="KW-0575">Peroxidase</keyword>
<dbReference type="InterPro" id="IPR036249">
    <property type="entry name" value="Thioredoxin-like_sf"/>
</dbReference>
<comment type="catalytic activity">
    <reaction evidence="6">
        <text>a hydroperoxide + [thioredoxin]-dithiol = an alcohol + [thioredoxin]-disulfide + H2O</text>
        <dbReference type="Rhea" id="RHEA:62620"/>
        <dbReference type="Rhea" id="RHEA-COMP:10698"/>
        <dbReference type="Rhea" id="RHEA-COMP:10700"/>
        <dbReference type="ChEBI" id="CHEBI:15377"/>
        <dbReference type="ChEBI" id="CHEBI:29950"/>
        <dbReference type="ChEBI" id="CHEBI:30879"/>
        <dbReference type="ChEBI" id="CHEBI:35924"/>
        <dbReference type="ChEBI" id="CHEBI:50058"/>
        <dbReference type="EC" id="1.11.1.24"/>
    </reaction>
</comment>
<organism evidence="8 9">
    <name type="scientific">Helicobacter pylori NY40</name>
    <dbReference type="NCBI Taxonomy" id="1426844"/>
    <lineage>
        <taxon>Bacteria</taxon>
        <taxon>Pseudomonadati</taxon>
        <taxon>Campylobacterota</taxon>
        <taxon>Epsilonproteobacteria</taxon>
        <taxon>Campylobacterales</taxon>
        <taxon>Helicobacteraceae</taxon>
        <taxon>Helicobacter</taxon>
    </lineage>
</organism>
<dbReference type="PROSITE" id="PS01265">
    <property type="entry name" value="TPX"/>
    <property type="match status" value="1"/>
</dbReference>
<reference evidence="8 9" key="1">
    <citation type="submission" date="2013-11" db="EMBL/GenBank/DDBJ databases">
        <title>Estimation of Helicobacter pylori bacteriophage ecology using H. pylori isolates.</title>
        <authorList>
            <person name="Uchiyama J."/>
            <person name="Takemura-Uchiyama I."/>
            <person name="Ujihara T."/>
            <person name="Matsuzaki S."/>
        </authorList>
    </citation>
    <scope>NUCLEOTIDE SEQUENCE [LARGE SCALE GENOMIC DNA]</scope>
    <source>
        <strain evidence="8 9">NY40</strain>
    </source>
</reference>
<evidence type="ECO:0000313" key="8">
    <source>
        <dbReference type="EMBL" id="BAO97062.1"/>
    </source>
</evidence>
<dbReference type="EC" id="1.11.1.24" evidence="6"/>
<dbReference type="InterPro" id="IPR013766">
    <property type="entry name" value="Thioredoxin_domain"/>
</dbReference>
<dbReference type="PANTHER" id="PTHR43110">
    <property type="entry name" value="THIOL PEROXIDASE"/>
    <property type="match status" value="1"/>
</dbReference>
<dbReference type="Pfam" id="PF08534">
    <property type="entry name" value="Redoxin"/>
    <property type="match status" value="1"/>
</dbReference>
<dbReference type="HAMAP" id="MF_00269">
    <property type="entry name" value="Tpx"/>
    <property type="match status" value="1"/>
</dbReference>
<evidence type="ECO:0000313" key="9">
    <source>
        <dbReference type="Proteomes" id="UP000031662"/>
    </source>
</evidence>
<keyword evidence="5 6" id="KW-0676">Redox-active center</keyword>